<evidence type="ECO:0000313" key="2">
    <source>
        <dbReference type="EMBL" id="KYN17901.1"/>
    </source>
</evidence>
<keyword evidence="3" id="KW-1185">Reference proteome</keyword>
<dbReference type="Proteomes" id="UP000078492">
    <property type="component" value="Unassembled WGS sequence"/>
</dbReference>
<proteinExistence type="predicted"/>
<feature type="compositionally biased region" description="Polar residues" evidence="1">
    <location>
        <begin position="27"/>
        <end position="39"/>
    </location>
</feature>
<organism evidence="2 3">
    <name type="scientific">Trachymyrmex cornetzi</name>
    <dbReference type="NCBI Taxonomy" id="471704"/>
    <lineage>
        <taxon>Eukaryota</taxon>
        <taxon>Metazoa</taxon>
        <taxon>Ecdysozoa</taxon>
        <taxon>Arthropoda</taxon>
        <taxon>Hexapoda</taxon>
        <taxon>Insecta</taxon>
        <taxon>Pterygota</taxon>
        <taxon>Neoptera</taxon>
        <taxon>Endopterygota</taxon>
        <taxon>Hymenoptera</taxon>
        <taxon>Apocrita</taxon>
        <taxon>Aculeata</taxon>
        <taxon>Formicoidea</taxon>
        <taxon>Formicidae</taxon>
        <taxon>Myrmicinae</taxon>
        <taxon>Trachymyrmex</taxon>
    </lineage>
</organism>
<feature type="region of interest" description="Disordered" evidence="1">
    <location>
        <begin position="27"/>
        <end position="48"/>
    </location>
</feature>
<dbReference type="AlphaFoldDB" id="A0A195DYI8"/>
<evidence type="ECO:0000256" key="1">
    <source>
        <dbReference type="SAM" id="MobiDB-lite"/>
    </source>
</evidence>
<reference evidence="2 3" key="1">
    <citation type="submission" date="2015-09" db="EMBL/GenBank/DDBJ databases">
        <title>Trachymyrmex cornetzi WGS genome.</title>
        <authorList>
            <person name="Nygaard S."/>
            <person name="Hu H."/>
            <person name="Boomsma J."/>
            <person name="Zhang G."/>
        </authorList>
    </citation>
    <scope>NUCLEOTIDE SEQUENCE [LARGE SCALE GENOMIC DNA]</scope>
    <source>
        <strain evidence="2">Tcor2-1</strain>
        <tissue evidence="2">Whole body</tissue>
    </source>
</reference>
<evidence type="ECO:0000313" key="3">
    <source>
        <dbReference type="Proteomes" id="UP000078492"/>
    </source>
</evidence>
<dbReference type="EMBL" id="KQ980066">
    <property type="protein sequence ID" value="KYN17901.1"/>
    <property type="molecule type" value="Genomic_DNA"/>
</dbReference>
<accession>A0A195DYI8</accession>
<protein>
    <submittedName>
        <fullName evidence="2">Uncharacterized protein</fullName>
    </submittedName>
</protein>
<gene>
    <name evidence="2" type="ORF">ALC57_09783</name>
</gene>
<name>A0A195DYI8_9HYME</name>
<sequence length="97" mass="10859">MAEASRLPEVAKEMKCLPAGEAALPTPVSSEVASNLPSSTRKRGKGLERRSFALISKDTKIKRRGSTLRATRKSIRNTYYKTYYSAIRTQNQRRIGV</sequence>